<name>A0ACC3C3H8_PYRYE</name>
<accession>A0ACC3C3H8</accession>
<dbReference type="EMBL" id="CM020619">
    <property type="protein sequence ID" value="KAK1864530.1"/>
    <property type="molecule type" value="Genomic_DNA"/>
</dbReference>
<evidence type="ECO:0000313" key="1">
    <source>
        <dbReference type="EMBL" id="KAK1864530.1"/>
    </source>
</evidence>
<protein>
    <submittedName>
        <fullName evidence="1">Uncharacterized protein</fullName>
    </submittedName>
</protein>
<dbReference type="Proteomes" id="UP000798662">
    <property type="component" value="Chromosome 2"/>
</dbReference>
<organism evidence="1 2">
    <name type="scientific">Pyropia yezoensis</name>
    <name type="common">Susabi-nori</name>
    <name type="synonym">Porphyra yezoensis</name>
    <dbReference type="NCBI Taxonomy" id="2788"/>
    <lineage>
        <taxon>Eukaryota</taxon>
        <taxon>Rhodophyta</taxon>
        <taxon>Bangiophyceae</taxon>
        <taxon>Bangiales</taxon>
        <taxon>Bangiaceae</taxon>
        <taxon>Pyropia</taxon>
    </lineage>
</organism>
<comment type="caution">
    <text evidence="1">The sequence shown here is derived from an EMBL/GenBank/DDBJ whole genome shotgun (WGS) entry which is preliminary data.</text>
</comment>
<evidence type="ECO:0000313" key="2">
    <source>
        <dbReference type="Proteomes" id="UP000798662"/>
    </source>
</evidence>
<gene>
    <name evidence="1" type="ORF">I4F81_007076</name>
</gene>
<sequence length="144" mass="15164">MPACGEGAREVGGAGGGRAAHAFRAQPPAAAALPADAAAPTVVAPLTQRPPPSPPLIAVLRPSPLPAAVLDGPCRWDWRPPRRTTRGRNRDHDRRLYRRRCPLAGKSEWKRPLEGAQWSGGEARLRCGSALTPTAAASASVAWS</sequence>
<proteinExistence type="predicted"/>
<reference evidence="1" key="1">
    <citation type="submission" date="2019-11" db="EMBL/GenBank/DDBJ databases">
        <title>Nori genome reveals adaptations in red seaweeds to the harsh intertidal environment.</title>
        <authorList>
            <person name="Wang D."/>
            <person name="Mao Y."/>
        </authorList>
    </citation>
    <scope>NUCLEOTIDE SEQUENCE</scope>
    <source>
        <tissue evidence="1">Gametophyte</tissue>
    </source>
</reference>
<keyword evidence="2" id="KW-1185">Reference proteome</keyword>